<dbReference type="GO" id="GO:0003676">
    <property type="term" value="F:nucleic acid binding"/>
    <property type="evidence" value="ECO:0007669"/>
    <property type="project" value="InterPro"/>
</dbReference>
<dbReference type="Pfam" id="PF00078">
    <property type="entry name" value="RVT_1"/>
    <property type="match status" value="1"/>
</dbReference>
<keyword evidence="5" id="KW-0378">Hydrolase</keyword>
<dbReference type="InterPro" id="IPR001584">
    <property type="entry name" value="Integrase_cat-core"/>
</dbReference>
<keyword evidence="7" id="KW-0175">Coiled coil</keyword>
<name>A0A6G0N2E0_9STRA</name>
<evidence type="ECO:0000256" key="6">
    <source>
        <dbReference type="ARBA" id="ARBA00022918"/>
    </source>
</evidence>
<evidence type="ECO:0000256" key="2">
    <source>
        <dbReference type="ARBA" id="ARBA00022695"/>
    </source>
</evidence>
<evidence type="ECO:0000256" key="7">
    <source>
        <dbReference type="SAM" id="Coils"/>
    </source>
</evidence>
<dbReference type="PANTHER" id="PTHR37984:SF5">
    <property type="entry name" value="PROTEIN NYNRIN-LIKE"/>
    <property type="match status" value="1"/>
</dbReference>
<dbReference type="SUPFAM" id="SSF56672">
    <property type="entry name" value="DNA/RNA polymerases"/>
    <property type="match status" value="1"/>
</dbReference>
<keyword evidence="1" id="KW-0808">Transferase</keyword>
<dbReference type="GO" id="GO:0015074">
    <property type="term" value="P:DNA integration"/>
    <property type="evidence" value="ECO:0007669"/>
    <property type="project" value="InterPro"/>
</dbReference>
<dbReference type="Gene3D" id="3.30.420.10">
    <property type="entry name" value="Ribonuclease H-like superfamily/Ribonuclease H"/>
    <property type="match status" value="1"/>
</dbReference>
<feature type="region of interest" description="Disordered" evidence="8">
    <location>
        <begin position="358"/>
        <end position="497"/>
    </location>
</feature>
<dbReference type="InterPro" id="IPR036397">
    <property type="entry name" value="RNaseH_sf"/>
</dbReference>
<comment type="caution">
    <text evidence="11">The sequence shown here is derived from an EMBL/GenBank/DDBJ whole genome shotgun (WGS) entry which is preliminary data.</text>
</comment>
<keyword evidence="2" id="KW-0548">Nucleotidyltransferase</keyword>
<evidence type="ECO:0000256" key="3">
    <source>
        <dbReference type="ARBA" id="ARBA00022722"/>
    </source>
</evidence>
<feature type="domain" description="Integrase catalytic" evidence="10">
    <location>
        <begin position="617"/>
        <end position="787"/>
    </location>
</feature>
<dbReference type="InterPro" id="IPR043502">
    <property type="entry name" value="DNA/RNA_pol_sf"/>
</dbReference>
<dbReference type="CDD" id="cd01647">
    <property type="entry name" value="RT_LTR"/>
    <property type="match status" value="1"/>
</dbReference>
<dbReference type="FunFam" id="1.10.340.70:FF:000001">
    <property type="entry name" value="Retrovirus-related Pol polyprotein from transposon gypsy-like Protein"/>
    <property type="match status" value="1"/>
</dbReference>
<sequence>MAEADRDKTVFTTKKGLYRFIRMPFGLMNAPSTFQRLMNGVLRGLTWVTCLLYLDDIVVFTRGGIERHVIELASVLERLSAAGLTLKLKKCVFATTSMEYLGHELSCDGVRPVERLISAVKDFPRPRDPVEVKRFVHLAGYYRKFIEGFGSIMAPMTRLLRKATDWEWTEEQEFAFERMKAILTTKPLLIYPDFERPFRLVTDASKVGLGACLMQDAGDGWKPIAYASKVNSLAEVNYSITELECLAVVWSVKLFRPCLYGRVFTIVTDHSALRWLMTRPSPAGRLHRWSLTLQEYEFDIAYRPGSTNVVADALSRAPAAVLAAVGRKTRASEQRTVVDSSMTAPMVTLTMEPAEVDAVVDTNRSGKSTASGQCRERRSETWSRTQTRWQQRPRTRTARRQRERRRPDPSREQLSDAQMTKHDVDKNMNDVGGRRRAAISNDEGPAAKTTQKAAKKSKTRRDSVSRRPEGATDKHPRTPTPAQEQQDAALDDNDESVPTYANETSLQMTDDEISKAQTHSKLVQTLLKAGKHQGMEVTQKYGLVLIKTPQGRRVILPPALWPKVFKEYHDSVWAGHLRGPHTYARISALYWWPRMQKEVRRWVNNCQECGSRKVRPREVVPPLRSLRGGDVGDRWALDVAGPFPIATGGQRYVIAALEYVTRYAVAATVVEHTAKSVATFLLKEVVLRFGPFRELLTDGAPELTGKAIEQLVLLMQSKQINPVPYRPQMIGLVERFHRSWKDCVATYMTEENQTDWELWMKYAVYAYNSARHSTVALTPNELMMGRKLKSPNELMRRTAVGEAGELMEYHEKLLKQLQRSSECAERARVKEQARQAKYYNRRVRQKREWKAGDRVWLYRPPRGPKATKFEHSWMGPMRIVEPAGYETFLVRREDKTGKPEEFIAHASFLVTYYCSADWLATAAEDLAIELEDESTATAERIVEARPTAVRATQSPINAVAAAEKKRRRRAVAREDAVQDSSTRLVERRRRRRRNRAGQYVMEYELETERRGGERAERRWVSIAEYEQLFNDGRVVEDP</sequence>
<accession>A0A6G0N2E0</accession>
<organism evidence="11 12">
    <name type="scientific">Phytophthora fragariae</name>
    <dbReference type="NCBI Taxonomy" id="53985"/>
    <lineage>
        <taxon>Eukaryota</taxon>
        <taxon>Sar</taxon>
        <taxon>Stramenopiles</taxon>
        <taxon>Oomycota</taxon>
        <taxon>Peronosporomycetes</taxon>
        <taxon>Peronosporales</taxon>
        <taxon>Peronosporaceae</taxon>
        <taxon>Phytophthora</taxon>
    </lineage>
</organism>
<evidence type="ECO:0000256" key="5">
    <source>
        <dbReference type="ARBA" id="ARBA00022801"/>
    </source>
</evidence>
<dbReference type="SUPFAM" id="SSF53098">
    <property type="entry name" value="Ribonuclease H-like"/>
    <property type="match status" value="1"/>
</dbReference>
<keyword evidence="6" id="KW-0695">RNA-directed DNA polymerase</keyword>
<dbReference type="FunFam" id="3.30.70.270:FF:000003">
    <property type="entry name" value="Transposon Ty3-G Gag-Pol polyprotein"/>
    <property type="match status" value="1"/>
</dbReference>
<evidence type="ECO:0008006" key="13">
    <source>
        <dbReference type="Google" id="ProtNLM"/>
    </source>
</evidence>
<dbReference type="Gene3D" id="1.10.340.70">
    <property type="match status" value="1"/>
</dbReference>
<dbReference type="InterPro" id="IPR041373">
    <property type="entry name" value="RT_RNaseH"/>
</dbReference>
<feature type="compositionally biased region" description="Basic and acidic residues" evidence="8">
    <location>
        <begin position="405"/>
        <end position="428"/>
    </location>
</feature>
<reference evidence="11 12" key="1">
    <citation type="submission" date="2018-09" db="EMBL/GenBank/DDBJ databases">
        <title>Genomic investigation of the strawberry pathogen Phytophthora fragariae indicates pathogenicity is determined by transcriptional variation in three key races.</title>
        <authorList>
            <person name="Adams T.M."/>
            <person name="Armitage A.D."/>
            <person name="Sobczyk M.K."/>
            <person name="Bates H.J."/>
            <person name="Dunwell J.M."/>
            <person name="Nellist C.F."/>
            <person name="Harrison R.J."/>
        </authorList>
    </citation>
    <scope>NUCLEOTIDE SEQUENCE [LARGE SCALE GENOMIC DNA]</scope>
    <source>
        <strain evidence="11 12">BC-23</strain>
    </source>
</reference>
<evidence type="ECO:0000256" key="8">
    <source>
        <dbReference type="SAM" id="MobiDB-lite"/>
    </source>
</evidence>
<dbReference type="InterPro" id="IPR050951">
    <property type="entry name" value="Retrovirus_Pol_polyprotein"/>
</dbReference>
<feature type="compositionally biased region" description="Basic residues" evidence="8">
    <location>
        <begin position="391"/>
        <end position="404"/>
    </location>
</feature>
<dbReference type="Proteomes" id="UP000476176">
    <property type="component" value="Unassembled WGS sequence"/>
</dbReference>
<dbReference type="GO" id="GO:0016787">
    <property type="term" value="F:hydrolase activity"/>
    <property type="evidence" value="ECO:0007669"/>
    <property type="project" value="UniProtKB-KW"/>
</dbReference>
<evidence type="ECO:0000313" key="11">
    <source>
        <dbReference type="EMBL" id="KAE9191315.1"/>
    </source>
</evidence>
<feature type="compositionally biased region" description="Basic and acidic residues" evidence="8">
    <location>
        <begin position="460"/>
        <end position="476"/>
    </location>
</feature>
<dbReference type="InterPro" id="IPR043128">
    <property type="entry name" value="Rev_trsase/Diguanyl_cyclase"/>
</dbReference>
<dbReference type="Gene3D" id="3.10.10.10">
    <property type="entry name" value="HIV Type 1 Reverse Transcriptase, subunit A, domain 1"/>
    <property type="match status" value="1"/>
</dbReference>
<dbReference type="AlphaFoldDB" id="A0A6G0N2E0"/>
<keyword evidence="3" id="KW-0540">Nuclease</keyword>
<protein>
    <recommendedName>
        <fullName evidence="13">Integrase catalytic domain-containing protein</fullName>
    </recommendedName>
</protein>
<dbReference type="InterPro" id="IPR000477">
    <property type="entry name" value="RT_dom"/>
</dbReference>
<evidence type="ECO:0000256" key="4">
    <source>
        <dbReference type="ARBA" id="ARBA00022759"/>
    </source>
</evidence>
<keyword evidence="4" id="KW-0255">Endonuclease</keyword>
<proteinExistence type="predicted"/>
<gene>
    <name evidence="11" type="ORF">PF004_g21637</name>
</gene>
<evidence type="ECO:0000259" key="9">
    <source>
        <dbReference type="PROSITE" id="PS50878"/>
    </source>
</evidence>
<evidence type="ECO:0000256" key="1">
    <source>
        <dbReference type="ARBA" id="ARBA00022679"/>
    </source>
</evidence>
<feature type="coiled-coil region" evidence="7">
    <location>
        <begin position="807"/>
        <end position="834"/>
    </location>
</feature>
<feature type="compositionally biased region" description="Polar residues" evidence="8">
    <location>
        <begin position="362"/>
        <end position="372"/>
    </location>
</feature>
<dbReference type="FunFam" id="3.30.70.270:FF:000020">
    <property type="entry name" value="Transposon Tf2-6 polyprotein-like Protein"/>
    <property type="match status" value="1"/>
</dbReference>
<dbReference type="Pfam" id="PF17921">
    <property type="entry name" value="Integrase_H2C2"/>
    <property type="match status" value="1"/>
</dbReference>
<dbReference type="PROSITE" id="PS50994">
    <property type="entry name" value="INTEGRASE"/>
    <property type="match status" value="1"/>
</dbReference>
<dbReference type="CDD" id="cd09274">
    <property type="entry name" value="RNase_HI_RT_Ty3"/>
    <property type="match status" value="1"/>
</dbReference>
<dbReference type="GO" id="GO:0003964">
    <property type="term" value="F:RNA-directed DNA polymerase activity"/>
    <property type="evidence" value="ECO:0007669"/>
    <property type="project" value="UniProtKB-KW"/>
</dbReference>
<dbReference type="PROSITE" id="PS50878">
    <property type="entry name" value="RT_POL"/>
    <property type="match status" value="1"/>
</dbReference>
<dbReference type="InterPro" id="IPR041588">
    <property type="entry name" value="Integrase_H2C2"/>
</dbReference>
<feature type="domain" description="Reverse transcriptase" evidence="9">
    <location>
        <begin position="1"/>
        <end position="105"/>
    </location>
</feature>
<dbReference type="InterPro" id="IPR012337">
    <property type="entry name" value="RNaseH-like_sf"/>
</dbReference>
<dbReference type="EMBL" id="QXGC01002069">
    <property type="protein sequence ID" value="KAE9191315.1"/>
    <property type="molecule type" value="Genomic_DNA"/>
</dbReference>
<evidence type="ECO:0000313" key="12">
    <source>
        <dbReference type="Proteomes" id="UP000476176"/>
    </source>
</evidence>
<dbReference type="PANTHER" id="PTHR37984">
    <property type="entry name" value="PROTEIN CBG26694"/>
    <property type="match status" value="1"/>
</dbReference>
<evidence type="ECO:0000259" key="10">
    <source>
        <dbReference type="PROSITE" id="PS50994"/>
    </source>
</evidence>
<dbReference type="Gene3D" id="3.30.70.270">
    <property type="match status" value="2"/>
</dbReference>
<dbReference type="Pfam" id="PF17917">
    <property type="entry name" value="RT_RNaseH"/>
    <property type="match status" value="1"/>
</dbReference>
<dbReference type="GO" id="GO:0004519">
    <property type="term" value="F:endonuclease activity"/>
    <property type="evidence" value="ECO:0007669"/>
    <property type="project" value="UniProtKB-KW"/>
</dbReference>